<dbReference type="AlphaFoldDB" id="A0A8D8G560"/>
<name>A0A8D8G560_CULPI</name>
<feature type="compositionally biased region" description="Low complexity" evidence="1">
    <location>
        <begin position="1"/>
        <end position="10"/>
    </location>
</feature>
<sequence>MARCNRSPSRWPRPRQPPSATWCPNRGHTSSNSSNSITKTLSPTRAVPVRASRRRTWPARTAVPTREPVRFSRPSTSGKMSRNLQRRWICPCADYLPADASAPSPSPRPSPSTSSGWTLTV</sequence>
<evidence type="ECO:0000313" key="2">
    <source>
        <dbReference type="EMBL" id="CAG6494024.1"/>
    </source>
</evidence>
<proteinExistence type="predicted"/>
<evidence type="ECO:0000256" key="1">
    <source>
        <dbReference type="SAM" id="MobiDB-lite"/>
    </source>
</evidence>
<feature type="region of interest" description="Disordered" evidence="1">
    <location>
        <begin position="99"/>
        <end position="121"/>
    </location>
</feature>
<dbReference type="EMBL" id="HBUE01124445">
    <property type="protein sequence ID" value="CAG6494024.1"/>
    <property type="molecule type" value="Transcribed_RNA"/>
</dbReference>
<feature type="region of interest" description="Disordered" evidence="1">
    <location>
        <begin position="1"/>
        <end position="82"/>
    </location>
</feature>
<reference evidence="2" key="1">
    <citation type="submission" date="2021-05" db="EMBL/GenBank/DDBJ databases">
        <authorList>
            <person name="Alioto T."/>
            <person name="Alioto T."/>
            <person name="Gomez Garrido J."/>
        </authorList>
    </citation>
    <scope>NUCLEOTIDE SEQUENCE</scope>
</reference>
<accession>A0A8D8G560</accession>
<protein>
    <submittedName>
        <fullName evidence="2">(northern house mosquito) hypothetical protein</fullName>
    </submittedName>
</protein>
<feature type="compositionally biased region" description="Polar residues" evidence="1">
    <location>
        <begin position="73"/>
        <end position="82"/>
    </location>
</feature>
<organism evidence="2">
    <name type="scientific">Culex pipiens</name>
    <name type="common">House mosquito</name>
    <dbReference type="NCBI Taxonomy" id="7175"/>
    <lineage>
        <taxon>Eukaryota</taxon>
        <taxon>Metazoa</taxon>
        <taxon>Ecdysozoa</taxon>
        <taxon>Arthropoda</taxon>
        <taxon>Hexapoda</taxon>
        <taxon>Insecta</taxon>
        <taxon>Pterygota</taxon>
        <taxon>Neoptera</taxon>
        <taxon>Endopterygota</taxon>
        <taxon>Diptera</taxon>
        <taxon>Nematocera</taxon>
        <taxon>Culicoidea</taxon>
        <taxon>Culicidae</taxon>
        <taxon>Culicinae</taxon>
        <taxon>Culicini</taxon>
        <taxon>Culex</taxon>
        <taxon>Culex</taxon>
    </lineage>
</organism>